<reference evidence="1" key="1">
    <citation type="submission" date="2019-08" db="EMBL/GenBank/DDBJ databases">
        <authorList>
            <person name="Kucharzyk K."/>
            <person name="Murdoch R.W."/>
            <person name="Higgins S."/>
            <person name="Loffler F."/>
        </authorList>
    </citation>
    <scope>NUCLEOTIDE SEQUENCE</scope>
</reference>
<dbReference type="EMBL" id="VSSQ01000001">
    <property type="protein sequence ID" value="MPL55122.1"/>
    <property type="molecule type" value="Genomic_DNA"/>
</dbReference>
<proteinExistence type="predicted"/>
<organism evidence="1">
    <name type="scientific">bioreactor metagenome</name>
    <dbReference type="NCBI Taxonomy" id="1076179"/>
    <lineage>
        <taxon>unclassified sequences</taxon>
        <taxon>metagenomes</taxon>
        <taxon>ecological metagenomes</taxon>
    </lineage>
</organism>
<sequence>MINYKYITTVLCINKNRPELLCNGICYIKKELAKTEHNTDNEVLKLKLLDLFVTNKIFEFEIREFIENIDNHLITNKCSFFPQKFYVKFFHPPMWKL</sequence>
<gene>
    <name evidence="1" type="ORF">SDC9_00589</name>
</gene>
<comment type="caution">
    <text evidence="1">The sequence shown here is derived from an EMBL/GenBank/DDBJ whole genome shotgun (WGS) entry which is preliminary data.</text>
</comment>
<name>A0A644SNC7_9ZZZZ</name>
<dbReference type="AlphaFoldDB" id="A0A644SNC7"/>
<evidence type="ECO:0000313" key="1">
    <source>
        <dbReference type="EMBL" id="MPL55122.1"/>
    </source>
</evidence>
<protein>
    <submittedName>
        <fullName evidence="1">Uncharacterized protein</fullName>
    </submittedName>
</protein>
<accession>A0A644SNC7</accession>